<dbReference type="InterPro" id="IPR028994">
    <property type="entry name" value="Integrin_alpha_N"/>
</dbReference>
<dbReference type="InterPro" id="IPR013783">
    <property type="entry name" value="Ig-like_fold"/>
</dbReference>
<dbReference type="EMBL" id="BJTG01000008">
    <property type="protein sequence ID" value="GEJ58496.1"/>
    <property type="molecule type" value="Genomic_DNA"/>
</dbReference>
<accession>A0A7I9VQ01</accession>
<evidence type="ECO:0000313" key="3">
    <source>
        <dbReference type="Proteomes" id="UP000503640"/>
    </source>
</evidence>
<evidence type="ECO:0000313" key="2">
    <source>
        <dbReference type="EMBL" id="GEJ58496.1"/>
    </source>
</evidence>
<protein>
    <recommendedName>
        <fullName evidence="4">FG-GAP repeat protein</fullName>
    </recommendedName>
</protein>
<feature type="chain" id="PRO_5029870509" description="FG-GAP repeat protein" evidence="1">
    <location>
        <begin position="23"/>
        <end position="698"/>
    </location>
</feature>
<keyword evidence="3" id="KW-1185">Reference proteome</keyword>
<sequence>MRRIGVLLAAATLAAASSCSKGGGGGSGGSSGCPSGQTLQNGQCVAAGGSGADGGVSAASACGAGGACDGGLVCVSGACQPADATCSYVPPKGPFTPRVAWQWSSSTTLPDDVHVLMTPVVVPLSRTSDVNAPPAVVFNAIPMGFGAGSVVPGVMRAVSGRDGTELWTTDPAHPVNGLAAIAAGDLLGDGRTELVTARLGSTWPATDPTRQGPPTDDGLVAFDGQGQFLWEVKGLRVFWGAPSIANLYGGQEAQVILGATVVDAHGKVVCQGSNGPGGTGIGENFLGPISTVADVDLDGVPDIVTGNTVYDNHCQPKPGWPNGQQDGLVAVARFTDDPHPQIVVVSVGQVRLQDWQGKVIWGPVDIPPGGIAGGGAPTVADFDGDGKLEIGVAGKSSYTVFKPFAASPILWSKPTQDQSMVTGSSVFDFSHGGRAQVVYGDECYTRVYDGPSGDVLFQAKNPSCTVHENPVIADVDRDGRAEIVVATNSVCKITCTAPDGTTWDHETSGLHGITVFKDLRDHWVSTRSVWNEHAYHVTNVNEDGSIPQKEQPHWTASLFGESLNTFRMNPIGNSDFRAPDLAAAAADASLDPSGCPAKVRLAVKVWNRGAVLVTAGVPVAFYQGGRGGKLLGVAKTAGAILPAMSETVSLDLAPPPAAPLDVTAVLNDDGTGQGVVGECRTDNNAVTVPAAYCPAASK</sequence>
<evidence type="ECO:0008006" key="4">
    <source>
        <dbReference type="Google" id="ProtNLM"/>
    </source>
</evidence>
<dbReference type="PROSITE" id="PS51257">
    <property type="entry name" value="PROKAR_LIPOPROTEIN"/>
    <property type="match status" value="1"/>
</dbReference>
<proteinExistence type="predicted"/>
<comment type="caution">
    <text evidence="2">The sequence shown here is derived from an EMBL/GenBank/DDBJ whole genome shotgun (WGS) entry which is preliminary data.</text>
</comment>
<dbReference type="AlphaFoldDB" id="A0A7I9VQ01"/>
<dbReference type="RefSeq" id="WP_176067116.1">
    <property type="nucleotide sequence ID" value="NZ_BJTG01000008.1"/>
</dbReference>
<keyword evidence="1" id="KW-0732">Signal</keyword>
<organism evidence="2 3">
    <name type="scientific">Anaeromyxobacter diazotrophicus</name>
    <dbReference type="NCBI Taxonomy" id="2590199"/>
    <lineage>
        <taxon>Bacteria</taxon>
        <taxon>Pseudomonadati</taxon>
        <taxon>Myxococcota</taxon>
        <taxon>Myxococcia</taxon>
        <taxon>Myxococcales</taxon>
        <taxon>Cystobacterineae</taxon>
        <taxon>Anaeromyxobacteraceae</taxon>
        <taxon>Anaeromyxobacter</taxon>
    </lineage>
</organism>
<reference evidence="3" key="1">
    <citation type="journal article" date="2020" name="Appl. Environ. Microbiol.">
        <title>Diazotrophic Anaeromyxobacter Isolates from Soils.</title>
        <authorList>
            <person name="Masuda Y."/>
            <person name="Yamanaka H."/>
            <person name="Xu Z.X."/>
            <person name="Shiratori Y."/>
            <person name="Aono T."/>
            <person name="Amachi S."/>
            <person name="Senoo K."/>
            <person name="Itoh H."/>
        </authorList>
    </citation>
    <scope>NUCLEOTIDE SEQUENCE [LARGE SCALE GENOMIC DNA]</scope>
    <source>
        <strain evidence="3">R267</strain>
    </source>
</reference>
<dbReference type="Proteomes" id="UP000503640">
    <property type="component" value="Unassembled WGS sequence"/>
</dbReference>
<dbReference type="SUPFAM" id="SSF69318">
    <property type="entry name" value="Integrin alpha N-terminal domain"/>
    <property type="match status" value="1"/>
</dbReference>
<evidence type="ECO:0000256" key="1">
    <source>
        <dbReference type="SAM" id="SignalP"/>
    </source>
</evidence>
<dbReference type="Gene3D" id="2.60.40.10">
    <property type="entry name" value="Immunoglobulins"/>
    <property type="match status" value="1"/>
</dbReference>
<name>A0A7I9VQ01_9BACT</name>
<dbReference type="Gene3D" id="2.130.10.130">
    <property type="entry name" value="Integrin alpha, N-terminal"/>
    <property type="match status" value="1"/>
</dbReference>
<feature type="signal peptide" evidence="1">
    <location>
        <begin position="1"/>
        <end position="22"/>
    </location>
</feature>
<gene>
    <name evidence="2" type="ORF">AMYX_32370</name>
</gene>